<organism evidence="2 3">
    <name type="scientific">Paraburkholderia edwinii</name>
    <dbReference type="NCBI Taxonomy" id="2861782"/>
    <lineage>
        <taxon>Bacteria</taxon>
        <taxon>Pseudomonadati</taxon>
        <taxon>Pseudomonadota</taxon>
        <taxon>Betaproteobacteria</taxon>
        <taxon>Burkholderiales</taxon>
        <taxon>Burkholderiaceae</taxon>
        <taxon>Paraburkholderia</taxon>
    </lineage>
</organism>
<dbReference type="InterPro" id="IPR023374">
    <property type="entry name" value="AttH-like_dom_sf"/>
</dbReference>
<dbReference type="SUPFAM" id="SSF159245">
    <property type="entry name" value="AttH-like"/>
    <property type="match status" value="1"/>
</dbReference>
<dbReference type="PANTHER" id="PTHR38591">
    <property type="entry name" value="HYDROLASE"/>
    <property type="match status" value="1"/>
</dbReference>
<sequence>MKRRTFLALPRALASLLPVAVLRPIVPLASLLPLLRPQRASAKEPDYPPVTAGRTLVFPRDFGAHPQYRTEWWYATGWLYTADHSALGFQVTFFRSRPALDDANPSRFAPHQLLFANVALSDPQAGQLQHDQRSARSGFGLAQASEADTSVQIGAWSLVRDARDGAYKVEIDAANFEMAFTMQPTQRVLLNGAQGYSRKGPLASQASYYYSEPALHVTGMLTRNRASGGKAEPVQGIAWLDHEWSTAYLADEAIGWDWIGLNFDDGSALMAFQIRDKAGRKFWAGGTLRRADGSSRELAPADVVFTPLRWWRSPHTDARYPVTMRVDAGDLHLTLTPLFDDQEVDSRASTGAVYWEGAVTVTAAAASSNEAKKPLAHGYLELTGYVARLQL</sequence>
<keyword evidence="3" id="KW-1185">Reference proteome</keyword>
<reference evidence="2 3" key="1">
    <citation type="submission" date="2021-07" db="EMBL/GenBank/DDBJ databases">
        <title>Paraburkholderia edwinii protects Aspergillus sp. from phenazines by acting as a toxin sponge.</title>
        <authorList>
            <person name="Dahlstrom K.M."/>
            <person name="Newman D.K."/>
        </authorList>
    </citation>
    <scope>NUCLEOTIDE SEQUENCE [LARGE SCALE GENOMIC DNA]</scope>
    <source>
        <strain evidence="2 3">Pe01</strain>
    </source>
</reference>
<accession>A0ABX8UTE0</accession>
<dbReference type="Pfam" id="PF17186">
    <property type="entry name" value="Lipocalin_9"/>
    <property type="match status" value="1"/>
</dbReference>
<dbReference type="Proteomes" id="UP000826462">
    <property type="component" value="Chromosome 2"/>
</dbReference>
<gene>
    <name evidence="2" type="ORF">KZJ38_35725</name>
</gene>
<evidence type="ECO:0000313" key="3">
    <source>
        <dbReference type="Proteomes" id="UP000826462"/>
    </source>
</evidence>
<proteinExistence type="predicted"/>
<dbReference type="Gene3D" id="2.40.370.10">
    <property type="entry name" value="AttH-like domain"/>
    <property type="match status" value="2"/>
</dbReference>
<dbReference type="PANTHER" id="PTHR38591:SF1">
    <property type="entry name" value="BLL1000 PROTEIN"/>
    <property type="match status" value="1"/>
</dbReference>
<name>A0ABX8UTE0_9BURK</name>
<dbReference type="RefSeq" id="WP_219801712.1">
    <property type="nucleotide sequence ID" value="NZ_CP080096.1"/>
</dbReference>
<feature type="domain" description="AttH" evidence="1">
    <location>
        <begin position="70"/>
        <end position="246"/>
    </location>
</feature>
<evidence type="ECO:0000259" key="1">
    <source>
        <dbReference type="Pfam" id="PF07143"/>
    </source>
</evidence>
<dbReference type="EMBL" id="CP080096">
    <property type="protein sequence ID" value="QYD72284.1"/>
    <property type="molecule type" value="Genomic_DNA"/>
</dbReference>
<dbReference type="Pfam" id="PF07143">
    <property type="entry name" value="CrtC"/>
    <property type="match status" value="1"/>
</dbReference>
<dbReference type="InterPro" id="IPR010791">
    <property type="entry name" value="AttH_dom"/>
</dbReference>
<evidence type="ECO:0000313" key="2">
    <source>
        <dbReference type="EMBL" id="QYD72284.1"/>
    </source>
</evidence>
<protein>
    <submittedName>
        <fullName evidence="2">Carotenoid 1,2-hydratase</fullName>
    </submittedName>
</protein>